<feature type="region of interest" description="Disordered" evidence="1">
    <location>
        <begin position="1"/>
        <end position="51"/>
    </location>
</feature>
<gene>
    <name evidence="2" type="ORF">DVH24_010350</name>
</gene>
<proteinExistence type="predicted"/>
<evidence type="ECO:0000256" key="1">
    <source>
        <dbReference type="SAM" id="MobiDB-lite"/>
    </source>
</evidence>
<dbReference type="Proteomes" id="UP000290289">
    <property type="component" value="Chromosome 5"/>
</dbReference>
<accession>A0A498JS60</accession>
<organism evidence="2 3">
    <name type="scientific">Malus domestica</name>
    <name type="common">Apple</name>
    <name type="synonym">Pyrus malus</name>
    <dbReference type="NCBI Taxonomy" id="3750"/>
    <lineage>
        <taxon>Eukaryota</taxon>
        <taxon>Viridiplantae</taxon>
        <taxon>Streptophyta</taxon>
        <taxon>Embryophyta</taxon>
        <taxon>Tracheophyta</taxon>
        <taxon>Spermatophyta</taxon>
        <taxon>Magnoliopsida</taxon>
        <taxon>eudicotyledons</taxon>
        <taxon>Gunneridae</taxon>
        <taxon>Pentapetalae</taxon>
        <taxon>rosids</taxon>
        <taxon>fabids</taxon>
        <taxon>Rosales</taxon>
        <taxon>Rosaceae</taxon>
        <taxon>Amygdaloideae</taxon>
        <taxon>Maleae</taxon>
        <taxon>Malus</taxon>
    </lineage>
</organism>
<feature type="compositionally biased region" description="Low complexity" evidence="1">
    <location>
        <begin position="18"/>
        <end position="29"/>
    </location>
</feature>
<keyword evidence="3" id="KW-1185">Reference proteome</keyword>
<evidence type="ECO:0000313" key="2">
    <source>
        <dbReference type="EMBL" id="RXH98025.1"/>
    </source>
</evidence>
<protein>
    <submittedName>
        <fullName evidence="2">Uncharacterized protein</fullName>
    </submittedName>
</protein>
<evidence type="ECO:0000313" key="3">
    <source>
        <dbReference type="Proteomes" id="UP000290289"/>
    </source>
</evidence>
<reference evidence="2 3" key="1">
    <citation type="submission" date="2018-10" db="EMBL/GenBank/DDBJ databases">
        <title>A high-quality apple genome assembly.</title>
        <authorList>
            <person name="Hu J."/>
        </authorList>
    </citation>
    <scope>NUCLEOTIDE SEQUENCE [LARGE SCALE GENOMIC DNA]</scope>
    <source>
        <strain evidence="3">cv. HFTH1</strain>
        <tissue evidence="2">Young leaf</tissue>
    </source>
</reference>
<comment type="caution">
    <text evidence="2">The sequence shown here is derived from an EMBL/GenBank/DDBJ whole genome shotgun (WGS) entry which is preliminary data.</text>
</comment>
<dbReference type="AlphaFoldDB" id="A0A498JS60"/>
<sequence length="70" mass="7294">MGGDGGVTGEQEEDSSLSEDSSQLSSQLLRNGVSMNMEDDAVDEQTGPGFRKFCGVGSQISSASLDFEAD</sequence>
<name>A0A498JS60_MALDO</name>
<dbReference type="EMBL" id="RDQH01000331">
    <property type="protein sequence ID" value="RXH98025.1"/>
    <property type="molecule type" value="Genomic_DNA"/>
</dbReference>